<dbReference type="RefSeq" id="WP_163967003.1">
    <property type="nucleotide sequence ID" value="NZ_JAAIVB010000068.1"/>
</dbReference>
<sequence length="149" mass="16115">MYRSILLCYDGSVEGRNALREGAEVAQAMQAQTTLLAILRPGLHPVVPEGYTESWFTHQDAAARAVLEEGVGWLRERGIAAEGRIAVGNAVEEIVAAAHALAPDLIVVAHQQRSRLARWWSDGEDATLLDRLTCSVLVAVIPPAQRGIP</sequence>
<dbReference type="InterPro" id="IPR006016">
    <property type="entry name" value="UspA"/>
</dbReference>
<comment type="caution">
    <text evidence="3">The sequence shown here is derived from an EMBL/GenBank/DDBJ whole genome shotgun (WGS) entry which is preliminary data.</text>
</comment>
<dbReference type="PANTHER" id="PTHR46268:SF15">
    <property type="entry name" value="UNIVERSAL STRESS PROTEIN HP_0031"/>
    <property type="match status" value="1"/>
</dbReference>
<feature type="domain" description="UspA" evidence="2">
    <location>
        <begin position="1"/>
        <end position="138"/>
    </location>
</feature>
<name>A0A6B3SXN2_9BURK</name>
<evidence type="ECO:0000313" key="4">
    <source>
        <dbReference type="Proteomes" id="UP000482155"/>
    </source>
</evidence>
<gene>
    <name evidence="3" type="ORF">G3574_19535</name>
</gene>
<protein>
    <submittedName>
        <fullName evidence="3">Universal stress protein</fullName>
    </submittedName>
</protein>
<dbReference type="PANTHER" id="PTHR46268">
    <property type="entry name" value="STRESS RESPONSE PROTEIN NHAX"/>
    <property type="match status" value="1"/>
</dbReference>
<evidence type="ECO:0000313" key="3">
    <source>
        <dbReference type="EMBL" id="NEX63282.1"/>
    </source>
</evidence>
<dbReference type="Pfam" id="PF00582">
    <property type="entry name" value="Usp"/>
    <property type="match status" value="1"/>
</dbReference>
<evidence type="ECO:0000256" key="1">
    <source>
        <dbReference type="ARBA" id="ARBA00008791"/>
    </source>
</evidence>
<reference evidence="3 4" key="1">
    <citation type="submission" date="2020-02" db="EMBL/GenBank/DDBJ databases">
        <authorList>
            <person name="Kim M.K."/>
        </authorList>
    </citation>
    <scope>NUCLEOTIDE SEQUENCE [LARGE SCALE GENOMIC DNA]</scope>
    <source>
        <strain evidence="3 4">17J57-3</strain>
    </source>
</reference>
<dbReference type="InterPro" id="IPR014729">
    <property type="entry name" value="Rossmann-like_a/b/a_fold"/>
</dbReference>
<dbReference type="Proteomes" id="UP000482155">
    <property type="component" value="Unassembled WGS sequence"/>
</dbReference>
<accession>A0A6B3SXN2</accession>
<dbReference type="Gene3D" id="3.40.50.620">
    <property type="entry name" value="HUPs"/>
    <property type="match status" value="1"/>
</dbReference>
<comment type="similarity">
    <text evidence="1">Belongs to the universal stress protein A family.</text>
</comment>
<dbReference type="SUPFAM" id="SSF52402">
    <property type="entry name" value="Adenine nucleotide alpha hydrolases-like"/>
    <property type="match status" value="1"/>
</dbReference>
<evidence type="ECO:0000259" key="2">
    <source>
        <dbReference type="Pfam" id="PF00582"/>
    </source>
</evidence>
<proteinExistence type="inferred from homology"/>
<keyword evidence="4" id="KW-1185">Reference proteome</keyword>
<dbReference type="EMBL" id="JAAIVB010000068">
    <property type="protein sequence ID" value="NEX63282.1"/>
    <property type="molecule type" value="Genomic_DNA"/>
</dbReference>
<organism evidence="3 4">
    <name type="scientific">Noviherbaspirillum galbum</name>
    <dbReference type="NCBI Taxonomy" id="2709383"/>
    <lineage>
        <taxon>Bacteria</taxon>
        <taxon>Pseudomonadati</taxon>
        <taxon>Pseudomonadota</taxon>
        <taxon>Betaproteobacteria</taxon>
        <taxon>Burkholderiales</taxon>
        <taxon>Oxalobacteraceae</taxon>
        <taxon>Noviherbaspirillum</taxon>
    </lineage>
</organism>
<dbReference type="CDD" id="cd00293">
    <property type="entry name" value="USP-like"/>
    <property type="match status" value="1"/>
</dbReference>
<dbReference type="AlphaFoldDB" id="A0A6B3SXN2"/>